<feature type="domain" description="ABC transmembrane type-1" evidence="8">
    <location>
        <begin position="106"/>
        <end position="336"/>
    </location>
</feature>
<dbReference type="EMBL" id="AQQR01000009">
    <property type="protein sequence ID" value="OWU71536.1"/>
    <property type="molecule type" value="Genomic_DNA"/>
</dbReference>
<dbReference type="Gene3D" id="1.10.3720.10">
    <property type="entry name" value="MetI-like"/>
    <property type="match status" value="1"/>
</dbReference>
<sequence>MRETIMIRRFVLKRLLTGALQMLGLTLAVFFLVRMLPADPVSRLVGLNASPEAYKQAQRSLGLDEPVMTQLLNYLGIGSDSGLLQGDLDVSWVTNAPVLAEIGASLPITLELLTYSFAVTLLFAVPVGVASAANPGKAVDKFVFFYGLFGGSQPEFWWGLLFVLIFFANLGIAPAPLGMISPLLQAPPRVTGFYTLDALIAGDFRAFFDILHHLMLPVLTMVFVLSGPVIKMVRQSMIRAQASDFVLYANAAGLRRKTVTRYAMRAAIAPTITLVGILYGVMLGGAVLVESVFSLGGIGQYAVRSVLAFDYPSIQGIVLVITAISLLIYLLLDILYAIIDPRVVYT</sequence>
<evidence type="ECO:0000256" key="2">
    <source>
        <dbReference type="ARBA" id="ARBA00022448"/>
    </source>
</evidence>
<dbReference type="PANTHER" id="PTHR43163">
    <property type="entry name" value="DIPEPTIDE TRANSPORT SYSTEM PERMEASE PROTEIN DPPB-RELATED"/>
    <property type="match status" value="1"/>
</dbReference>
<evidence type="ECO:0000313" key="10">
    <source>
        <dbReference type="Proteomes" id="UP000215377"/>
    </source>
</evidence>
<dbReference type="InterPro" id="IPR045621">
    <property type="entry name" value="BPD_transp_1_N"/>
</dbReference>
<evidence type="ECO:0000256" key="7">
    <source>
        <dbReference type="RuleBase" id="RU363032"/>
    </source>
</evidence>
<dbReference type="AlphaFoldDB" id="A0A225NJD1"/>
<evidence type="ECO:0000259" key="8">
    <source>
        <dbReference type="PROSITE" id="PS50928"/>
    </source>
</evidence>
<name>A0A225NJD1_9RHOB</name>
<dbReference type="Pfam" id="PF00528">
    <property type="entry name" value="BPD_transp_1"/>
    <property type="match status" value="1"/>
</dbReference>
<evidence type="ECO:0000256" key="1">
    <source>
        <dbReference type="ARBA" id="ARBA00004651"/>
    </source>
</evidence>
<evidence type="ECO:0000256" key="3">
    <source>
        <dbReference type="ARBA" id="ARBA00022475"/>
    </source>
</evidence>
<keyword evidence="10" id="KW-1185">Reference proteome</keyword>
<dbReference type="Pfam" id="PF19300">
    <property type="entry name" value="BPD_transp_1_N"/>
    <property type="match status" value="1"/>
</dbReference>
<dbReference type="InterPro" id="IPR000515">
    <property type="entry name" value="MetI-like"/>
</dbReference>
<dbReference type="GO" id="GO:0005886">
    <property type="term" value="C:plasma membrane"/>
    <property type="evidence" value="ECO:0007669"/>
    <property type="project" value="UniProtKB-SubCell"/>
</dbReference>
<keyword evidence="4" id="KW-0812">Transmembrane</keyword>
<comment type="subcellular location">
    <subcellularLocation>
        <location evidence="1 7">Cell membrane</location>
        <topology evidence="1 7">Multi-pass membrane protein</topology>
    </subcellularLocation>
</comment>
<keyword evidence="6" id="KW-0472">Membrane</keyword>
<dbReference type="InterPro" id="IPR035906">
    <property type="entry name" value="MetI-like_sf"/>
</dbReference>
<comment type="caution">
    <text evidence="9">The sequence shown here is derived from an EMBL/GenBank/DDBJ whole genome shotgun (WGS) entry which is preliminary data.</text>
</comment>
<reference evidence="9 10" key="1">
    <citation type="submission" date="2013-04" db="EMBL/GenBank/DDBJ databases">
        <title>Oceanicola sp. 22II1-22F33 Genome Sequencing.</title>
        <authorList>
            <person name="Lai Q."/>
            <person name="Li G."/>
            <person name="Shao Z."/>
        </authorList>
    </citation>
    <scope>NUCLEOTIDE SEQUENCE [LARGE SCALE GENOMIC DNA]</scope>
    <source>
        <strain evidence="9 10">22II1-22F33</strain>
    </source>
</reference>
<proteinExistence type="inferred from homology"/>
<gene>
    <name evidence="9" type="ORF">ATO3_18720</name>
</gene>
<evidence type="ECO:0000313" key="9">
    <source>
        <dbReference type="EMBL" id="OWU71536.1"/>
    </source>
</evidence>
<keyword evidence="2 7" id="KW-0813">Transport</keyword>
<dbReference type="PROSITE" id="PS50928">
    <property type="entry name" value="ABC_TM1"/>
    <property type="match status" value="1"/>
</dbReference>
<evidence type="ECO:0000256" key="6">
    <source>
        <dbReference type="ARBA" id="ARBA00023136"/>
    </source>
</evidence>
<organism evidence="9 10">
    <name type="scientific">Marinibacterium profundimaris</name>
    <dbReference type="NCBI Taxonomy" id="1679460"/>
    <lineage>
        <taxon>Bacteria</taxon>
        <taxon>Pseudomonadati</taxon>
        <taxon>Pseudomonadota</taxon>
        <taxon>Alphaproteobacteria</taxon>
        <taxon>Rhodobacterales</taxon>
        <taxon>Paracoccaceae</taxon>
        <taxon>Marinibacterium</taxon>
    </lineage>
</organism>
<accession>A0A225NJD1</accession>
<protein>
    <recommendedName>
        <fullName evidence="8">ABC transmembrane type-1 domain-containing protein</fullName>
    </recommendedName>
</protein>
<dbReference type="GO" id="GO:0071916">
    <property type="term" value="F:dipeptide transmembrane transporter activity"/>
    <property type="evidence" value="ECO:0007669"/>
    <property type="project" value="TreeGrafter"/>
</dbReference>
<dbReference type="Proteomes" id="UP000215377">
    <property type="component" value="Unassembled WGS sequence"/>
</dbReference>
<comment type="similarity">
    <text evidence="7">Belongs to the binding-protein-dependent transport system permease family.</text>
</comment>
<keyword evidence="5" id="KW-1133">Transmembrane helix</keyword>
<dbReference type="PANTHER" id="PTHR43163:SF6">
    <property type="entry name" value="DIPEPTIDE TRANSPORT SYSTEM PERMEASE PROTEIN DPPB-RELATED"/>
    <property type="match status" value="1"/>
</dbReference>
<evidence type="ECO:0000256" key="4">
    <source>
        <dbReference type="ARBA" id="ARBA00022692"/>
    </source>
</evidence>
<keyword evidence="3" id="KW-1003">Cell membrane</keyword>
<evidence type="ECO:0000256" key="5">
    <source>
        <dbReference type="ARBA" id="ARBA00022989"/>
    </source>
</evidence>
<dbReference type="SUPFAM" id="SSF161098">
    <property type="entry name" value="MetI-like"/>
    <property type="match status" value="1"/>
</dbReference>